<dbReference type="OrthoDB" id="3248548at2759"/>
<evidence type="ECO:0000313" key="2">
    <source>
        <dbReference type="Proteomes" id="UP000053424"/>
    </source>
</evidence>
<name>A0A0C3CWD1_HEBCY</name>
<dbReference type="EMBL" id="KN831769">
    <property type="protein sequence ID" value="KIM48459.1"/>
    <property type="molecule type" value="Genomic_DNA"/>
</dbReference>
<sequence>MIVDVASAFAEEIADAVNSVDLDDDWVEKLLEIDDEALILIVYDDWVEKLLEIDDEALILIVCELCNKVLITNKRIKYGDRISHPSFSTLKWDQLASSFSLPEEPEDTDLDTFVTTTAAIVSQSELRVGMYIVAILALFRGRLIDKAEQDMPVNEYITGGDAAHKVFMVGGVLFFVLEMKFQGLTSDNLAQLFLEFLSASTLNKRRNFQQLRIYGVLTDLSRCHVYSYDPVQIVFSLAESLFLITIDNYSYLVWFRFRITSSASY</sequence>
<evidence type="ECO:0000313" key="1">
    <source>
        <dbReference type="EMBL" id="KIM48459.1"/>
    </source>
</evidence>
<dbReference type="Proteomes" id="UP000053424">
    <property type="component" value="Unassembled WGS sequence"/>
</dbReference>
<gene>
    <name evidence="1" type="ORF">M413DRAFT_22952</name>
</gene>
<organism evidence="1 2">
    <name type="scientific">Hebeloma cylindrosporum</name>
    <dbReference type="NCBI Taxonomy" id="76867"/>
    <lineage>
        <taxon>Eukaryota</taxon>
        <taxon>Fungi</taxon>
        <taxon>Dikarya</taxon>
        <taxon>Basidiomycota</taxon>
        <taxon>Agaricomycotina</taxon>
        <taxon>Agaricomycetes</taxon>
        <taxon>Agaricomycetidae</taxon>
        <taxon>Agaricales</taxon>
        <taxon>Agaricineae</taxon>
        <taxon>Hymenogastraceae</taxon>
        <taxon>Hebeloma</taxon>
    </lineage>
</organism>
<proteinExistence type="predicted"/>
<protein>
    <submittedName>
        <fullName evidence="1">Uncharacterized protein</fullName>
    </submittedName>
</protein>
<reference evidence="1 2" key="1">
    <citation type="submission" date="2014-04" db="EMBL/GenBank/DDBJ databases">
        <authorList>
            <consortium name="DOE Joint Genome Institute"/>
            <person name="Kuo A."/>
            <person name="Gay G."/>
            <person name="Dore J."/>
            <person name="Kohler A."/>
            <person name="Nagy L.G."/>
            <person name="Floudas D."/>
            <person name="Copeland A."/>
            <person name="Barry K.W."/>
            <person name="Cichocki N."/>
            <person name="Veneault-Fourrey C."/>
            <person name="LaButti K."/>
            <person name="Lindquist E.A."/>
            <person name="Lipzen A."/>
            <person name="Lundell T."/>
            <person name="Morin E."/>
            <person name="Murat C."/>
            <person name="Sun H."/>
            <person name="Tunlid A."/>
            <person name="Henrissat B."/>
            <person name="Grigoriev I.V."/>
            <person name="Hibbett D.S."/>
            <person name="Martin F."/>
            <person name="Nordberg H.P."/>
            <person name="Cantor M.N."/>
            <person name="Hua S.X."/>
        </authorList>
    </citation>
    <scope>NUCLEOTIDE SEQUENCE [LARGE SCALE GENOMIC DNA]</scope>
    <source>
        <strain evidence="2">h7</strain>
    </source>
</reference>
<dbReference type="HOGENOM" id="CLU_1049931_0_0_1"/>
<dbReference type="AlphaFoldDB" id="A0A0C3CWD1"/>
<keyword evidence="2" id="KW-1185">Reference proteome</keyword>
<accession>A0A0C3CWD1</accession>
<reference evidence="2" key="2">
    <citation type="submission" date="2015-01" db="EMBL/GenBank/DDBJ databases">
        <title>Evolutionary Origins and Diversification of the Mycorrhizal Mutualists.</title>
        <authorList>
            <consortium name="DOE Joint Genome Institute"/>
            <consortium name="Mycorrhizal Genomics Consortium"/>
            <person name="Kohler A."/>
            <person name="Kuo A."/>
            <person name="Nagy L.G."/>
            <person name="Floudas D."/>
            <person name="Copeland A."/>
            <person name="Barry K.W."/>
            <person name="Cichocki N."/>
            <person name="Veneault-Fourrey C."/>
            <person name="LaButti K."/>
            <person name="Lindquist E.A."/>
            <person name="Lipzen A."/>
            <person name="Lundell T."/>
            <person name="Morin E."/>
            <person name="Murat C."/>
            <person name="Riley R."/>
            <person name="Ohm R."/>
            <person name="Sun H."/>
            <person name="Tunlid A."/>
            <person name="Henrissat B."/>
            <person name="Grigoriev I.V."/>
            <person name="Hibbett D.S."/>
            <person name="Martin F."/>
        </authorList>
    </citation>
    <scope>NUCLEOTIDE SEQUENCE [LARGE SCALE GENOMIC DNA]</scope>
    <source>
        <strain evidence="2">h7</strain>
    </source>
</reference>